<keyword evidence="2 6" id="KW-0963">Cytoplasm</keyword>
<dbReference type="GO" id="GO:0033290">
    <property type="term" value="C:eukaryotic 48S preinitiation complex"/>
    <property type="evidence" value="ECO:0007669"/>
    <property type="project" value="UniProtKB-UniRule"/>
</dbReference>
<reference evidence="10 11" key="1">
    <citation type="journal article" date="2021" name="Sci. Rep.">
        <title>The genome of the diatom Chaetoceros tenuissimus carries an ancient integrated fragment of an extant virus.</title>
        <authorList>
            <person name="Hongo Y."/>
            <person name="Kimura K."/>
            <person name="Takaki Y."/>
            <person name="Yoshida Y."/>
            <person name="Baba S."/>
            <person name="Kobayashi G."/>
            <person name="Nagasaki K."/>
            <person name="Hano T."/>
            <person name="Tomaru Y."/>
        </authorList>
    </citation>
    <scope>NUCLEOTIDE SEQUENCE [LARGE SCALE GENOMIC DNA]</scope>
    <source>
        <strain evidence="10 11">NIES-3715</strain>
    </source>
</reference>
<dbReference type="CDD" id="cd12278">
    <property type="entry name" value="RRM_eIF3B"/>
    <property type="match status" value="1"/>
</dbReference>
<comment type="function">
    <text evidence="7">Component of the eukaryotic translation initiation factor 3 (eIF-3) complex, which is involved in protein synthesis and, together with other initiation factors, stimulates binding of mRNA and methionyl-tRNAi to the 40S ribosome.</text>
</comment>
<dbReference type="HAMAP" id="MF_03001">
    <property type="entry name" value="eIF3b"/>
    <property type="match status" value="1"/>
</dbReference>
<comment type="caution">
    <text evidence="10">The sequence shown here is derived from an EMBL/GenBank/DDBJ whole genome shotgun (WGS) entry which is preliminary data.</text>
</comment>
<dbReference type="AlphaFoldDB" id="A0AAD3D6Y2"/>
<dbReference type="GO" id="GO:0001732">
    <property type="term" value="P:formation of cytoplasmic translation initiation complex"/>
    <property type="evidence" value="ECO:0007669"/>
    <property type="project" value="UniProtKB-UniRule"/>
</dbReference>
<dbReference type="SUPFAM" id="SSF69322">
    <property type="entry name" value="Tricorn protease domain 2"/>
    <property type="match status" value="1"/>
</dbReference>
<evidence type="ECO:0000256" key="2">
    <source>
        <dbReference type="ARBA" id="ARBA00022490"/>
    </source>
</evidence>
<feature type="coiled-coil region" evidence="8">
    <location>
        <begin position="622"/>
        <end position="679"/>
    </location>
</feature>
<dbReference type="InterPro" id="IPR015943">
    <property type="entry name" value="WD40/YVTN_repeat-like_dom_sf"/>
</dbReference>
<sequence>MAPTEPSLEEESAALDGYFSDTPLAPKPNYPTLRETFETAVIITNLPKAPAAKVEKLTKVVNRLVSKIGPLAATDEFSGLQLPCDPDSGKTLGFAFVEYQTAESAVQAVKSLTGYALDKNHTLTAIPYTKATELQNVETGEFQEPEPAPFKEKPNTSKWLEDDGQRDQFIIRQARETIVSWNDARNPPVVDYDGAREKEAGVAWCEYYVQWSPEGSYLATLVPSKGVILWGGEKYEKLQRFPHSGVDRVIFSPCENFILTLSNHREDPEAIKVFNIATGKLQRAFPLFPKGFLDEKLSPQEKAQIPPPAFQWSHDDKFLARMGKDIISIYDTTTFKLLDSRSLLADGIKEFQFSPKSNILACWSPEKNNQPAHVDIIELPSRKKLRQKNLFNVTACSMVWQNDGTYLAVKVTRHTKSKKTFYNNLELFRLEEQGVPVEMLDIKDAVMALAWEPSGNKFAMIHAENPSSTKVNVSFYNMKKTTITPGVGKKKQTQTVTNEVNLMETLPGKQCNCLFWSPAGENIILASLGDSASGQLEFYNVKTKSLVVKEHYRCNQLLWDPSGRTVATIVSQPIQGGHFKFAMDNGYILWTFQGKQLHQASFETFYQFQWRPRPSLLTKSQKNKIVKNLKKYEMEFDKADKELALKLKLEATSAKRALRTEFRNRLARLRQLKVQQKEEQIALYNGYDSDDESNYVTKEVSIETIISSKEEVVA</sequence>
<evidence type="ECO:0000256" key="8">
    <source>
        <dbReference type="SAM" id="Coils"/>
    </source>
</evidence>
<comment type="subunit">
    <text evidence="6 7">Component of the eukaryotic translation initiation factor 3 (eIF-3) complex.</text>
</comment>
<comment type="subcellular location">
    <subcellularLocation>
        <location evidence="1 6 7">Cytoplasm</location>
    </subcellularLocation>
</comment>
<dbReference type="Gene3D" id="3.30.70.330">
    <property type="match status" value="1"/>
</dbReference>
<dbReference type="InterPro" id="IPR000504">
    <property type="entry name" value="RRM_dom"/>
</dbReference>
<dbReference type="GO" id="GO:0016282">
    <property type="term" value="C:eukaryotic 43S preinitiation complex"/>
    <property type="evidence" value="ECO:0007669"/>
    <property type="project" value="UniProtKB-UniRule"/>
</dbReference>
<dbReference type="InterPro" id="IPR013979">
    <property type="entry name" value="TIF_beta_prop-like"/>
</dbReference>
<comment type="function">
    <text evidence="6">RNA-binding component of the eukaryotic translation initiation factor 3 (eIF-3) complex, which is involved in protein synthesis of a specialized repertoire of mRNAs and, together with other initiation factors, stimulates binding of mRNA and methionyl-tRNAi to the 40S ribosome. The eIF-3 complex specifically targets and initiates translation of a subset of mRNAs involved in cell proliferation.</text>
</comment>
<dbReference type="Pfam" id="PF00076">
    <property type="entry name" value="RRM_1"/>
    <property type="match status" value="1"/>
</dbReference>
<evidence type="ECO:0000256" key="4">
    <source>
        <dbReference type="ARBA" id="ARBA00022884"/>
    </source>
</evidence>
<keyword evidence="8" id="KW-0175">Coiled coil</keyword>
<dbReference type="EMBL" id="BLLK01000060">
    <property type="protein sequence ID" value="GFH57900.1"/>
    <property type="molecule type" value="Genomic_DNA"/>
</dbReference>
<dbReference type="InterPro" id="IPR035979">
    <property type="entry name" value="RBD_domain_sf"/>
</dbReference>
<evidence type="ECO:0000313" key="11">
    <source>
        <dbReference type="Proteomes" id="UP001054902"/>
    </source>
</evidence>
<dbReference type="PANTHER" id="PTHR14068">
    <property type="entry name" value="EUKARYOTIC TRANSLATION INITIATION FACTOR 3 EIF3 -RELATED"/>
    <property type="match status" value="1"/>
</dbReference>
<dbReference type="InterPro" id="IPR034363">
    <property type="entry name" value="eIF3B_RRM"/>
</dbReference>
<dbReference type="GO" id="GO:0003723">
    <property type="term" value="F:RNA binding"/>
    <property type="evidence" value="ECO:0007669"/>
    <property type="project" value="UniProtKB-UniRule"/>
</dbReference>
<dbReference type="PIRSF" id="PIRSF036424">
    <property type="entry name" value="eIF3b"/>
    <property type="match status" value="1"/>
</dbReference>
<dbReference type="InterPro" id="IPR011400">
    <property type="entry name" value="EIF3B"/>
</dbReference>
<dbReference type="InterPro" id="IPR012677">
    <property type="entry name" value="Nucleotide-bd_a/b_plait_sf"/>
</dbReference>
<dbReference type="PANTHER" id="PTHR14068:SF0">
    <property type="entry name" value="EUKARYOTIC TRANSLATION INITIATION FACTOR 3 SUBUNIT B"/>
    <property type="match status" value="1"/>
</dbReference>
<keyword evidence="3 6" id="KW-0396">Initiation factor</keyword>
<dbReference type="Pfam" id="PF08662">
    <property type="entry name" value="eIF2A"/>
    <property type="match status" value="1"/>
</dbReference>
<proteinExistence type="inferred from homology"/>
<dbReference type="GO" id="GO:0005852">
    <property type="term" value="C:eukaryotic translation initiation factor 3 complex"/>
    <property type="evidence" value="ECO:0007669"/>
    <property type="project" value="UniProtKB-UniRule"/>
</dbReference>
<dbReference type="Proteomes" id="UP001054902">
    <property type="component" value="Unassembled WGS sequence"/>
</dbReference>
<evidence type="ECO:0000256" key="6">
    <source>
        <dbReference type="HAMAP-Rule" id="MF_03001"/>
    </source>
</evidence>
<organism evidence="10 11">
    <name type="scientific">Chaetoceros tenuissimus</name>
    <dbReference type="NCBI Taxonomy" id="426638"/>
    <lineage>
        <taxon>Eukaryota</taxon>
        <taxon>Sar</taxon>
        <taxon>Stramenopiles</taxon>
        <taxon>Ochrophyta</taxon>
        <taxon>Bacillariophyta</taxon>
        <taxon>Coscinodiscophyceae</taxon>
        <taxon>Chaetocerotophycidae</taxon>
        <taxon>Chaetocerotales</taxon>
        <taxon>Chaetocerotaceae</taxon>
        <taxon>Chaetoceros</taxon>
    </lineage>
</organism>
<dbReference type="Gene3D" id="2.130.10.10">
    <property type="entry name" value="YVTN repeat-like/Quinoprotein amine dehydrogenase"/>
    <property type="match status" value="2"/>
</dbReference>
<dbReference type="SUPFAM" id="SSF54928">
    <property type="entry name" value="RNA-binding domain, RBD"/>
    <property type="match status" value="1"/>
</dbReference>
<feature type="domain" description="RRM" evidence="9">
    <location>
        <begin position="39"/>
        <end position="131"/>
    </location>
</feature>
<comment type="similarity">
    <text evidence="6 7">Belongs to the eIF-3 subunit B family.</text>
</comment>
<dbReference type="GO" id="GO:0031369">
    <property type="term" value="F:translation initiation factor binding"/>
    <property type="evidence" value="ECO:0007669"/>
    <property type="project" value="InterPro"/>
</dbReference>
<evidence type="ECO:0000259" key="9">
    <source>
        <dbReference type="PROSITE" id="PS50102"/>
    </source>
</evidence>
<dbReference type="PROSITE" id="PS50102">
    <property type="entry name" value="RRM"/>
    <property type="match status" value="1"/>
</dbReference>
<gene>
    <name evidence="10" type="ORF">CTEN210_14376</name>
</gene>
<evidence type="ECO:0000256" key="3">
    <source>
        <dbReference type="ARBA" id="ARBA00022540"/>
    </source>
</evidence>
<keyword evidence="11" id="KW-1185">Reference proteome</keyword>
<evidence type="ECO:0000256" key="7">
    <source>
        <dbReference type="PIRNR" id="PIRNR036424"/>
    </source>
</evidence>
<evidence type="ECO:0000313" key="10">
    <source>
        <dbReference type="EMBL" id="GFH57900.1"/>
    </source>
</evidence>
<keyword evidence="4 6" id="KW-0694">RNA-binding</keyword>
<keyword evidence="5 6" id="KW-0648">Protein biosynthesis</keyword>
<accession>A0AAD3D6Y2</accession>
<evidence type="ECO:0000256" key="5">
    <source>
        <dbReference type="ARBA" id="ARBA00022917"/>
    </source>
</evidence>
<evidence type="ECO:0000256" key="1">
    <source>
        <dbReference type="ARBA" id="ARBA00004496"/>
    </source>
</evidence>
<dbReference type="SMART" id="SM00360">
    <property type="entry name" value="RRM"/>
    <property type="match status" value="1"/>
</dbReference>
<name>A0AAD3D6Y2_9STRA</name>
<protein>
    <recommendedName>
        <fullName evidence="6 7">Eukaryotic translation initiation factor 3 subunit B</fullName>
        <shortName evidence="6 7">eIF3b</shortName>
    </recommendedName>
    <alternativeName>
        <fullName evidence="6">Eukaryotic translation initiation factor 3 subunit 9</fullName>
    </alternativeName>
</protein>
<dbReference type="GO" id="GO:0003743">
    <property type="term" value="F:translation initiation factor activity"/>
    <property type="evidence" value="ECO:0007669"/>
    <property type="project" value="UniProtKB-UniRule"/>
</dbReference>